<proteinExistence type="predicted"/>
<reference evidence="11" key="2">
    <citation type="submission" date="2017-06" db="EMBL/GenBank/DDBJ databases">
        <title>The pomegranate genome and the genomics of punicalagin biosynthesis.</title>
        <authorList>
            <person name="Xu C."/>
        </authorList>
    </citation>
    <scope>NUCLEOTIDE SEQUENCE [LARGE SCALE GENOMIC DNA]</scope>
    <source>
        <tissue evidence="11">Fresh leaf</tissue>
    </source>
</reference>
<dbReference type="AlphaFoldDB" id="A0A218XA42"/>
<reference evidence="13" key="1">
    <citation type="journal article" date="2017" name="Plant J.">
        <title>The pomegranate (Punica granatum L.) genome and the genomics of punicalagin biosynthesis.</title>
        <authorList>
            <person name="Qin G."/>
            <person name="Xu C."/>
            <person name="Ming R."/>
            <person name="Tang H."/>
            <person name="Guyot R."/>
            <person name="Kramer E.M."/>
            <person name="Hu Y."/>
            <person name="Yi X."/>
            <person name="Qi Y."/>
            <person name="Xu X."/>
            <person name="Gao Z."/>
            <person name="Pan H."/>
            <person name="Jian J."/>
            <person name="Tian Y."/>
            <person name="Yue Z."/>
            <person name="Xu Y."/>
        </authorList>
    </citation>
    <scope>NUCLEOTIDE SEQUENCE [LARGE SCALE GENOMIC DNA]</scope>
    <source>
        <strain evidence="13">cv. Dabenzi</strain>
    </source>
</reference>
<dbReference type="Proteomes" id="UP000233551">
    <property type="component" value="Unassembled WGS sequence"/>
</dbReference>
<feature type="compositionally biased region" description="Basic and acidic residues" evidence="9">
    <location>
        <begin position="123"/>
        <end position="133"/>
    </location>
</feature>
<comment type="caution">
    <text evidence="11">The sequence shown here is derived from an EMBL/GenBank/DDBJ whole genome shotgun (WGS) entry which is preliminary data.</text>
</comment>
<name>A0A218XA42_PUNGR</name>
<keyword evidence="3 8" id="KW-0863">Zinc-finger</keyword>
<dbReference type="EMBL" id="PGOL01003048">
    <property type="protein sequence ID" value="PKI43447.1"/>
    <property type="molecule type" value="Genomic_DNA"/>
</dbReference>
<dbReference type="PROSITE" id="PS00028">
    <property type="entry name" value="ZINC_FINGER_C2H2_1"/>
    <property type="match status" value="1"/>
</dbReference>
<dbReference type="EMBL" id="MTKT01002214">
    <property type="protein sequence ID" value="OWM81794.1"/>
    <property type="molecule type" value="Genomic_DNA"/>
</dbReference>
<evidence type="ECO:0000256" key="6">
    <source>
        <dbReference type="ARBA" id="ARBA00023163"/>
    </source>
</evidence>
<dbReference type="GO" id="GO:0005634">
    <property type="term" value="C:nucleus"/>
    <property type="evidence" value="ECO:0007669"/>
    <property type="project" value="UniProtKB-SubCell"/>
</dbReference>
<dbReference type="InterPro" id="IPR013087">
    <property type="entry name" value="Znf_C2H2_type"/>
</dbReference>
<accession>A0A218XA42</accession>
<reference evidence="12 14" key="3">
    <citation type="submission" date="2017-11" db="EMBL/GenBank/DDBJ databases">
        <title>De-novo sequencing of pomegranate (Punica granatum L.) genome.</title>
        <authorList>
            <person name="Akparov Z."/>
            <person name="Amiraslanov A."/>
            <person name="Hajiyeva S."/>
            <person name="Abbasov M."/>
            <person name="Kaur K."/>
            <person name="Hamwieh A."/>
            <person name="Solovyev V."/>
            <person name="Salamov A."/>
            <person name="Braich B."/>
            <person name="Kosarev P."/>
            <person name="Mahmoud A."/>
            <person name="Hajiyev E."/>
            <person name="Babayeva S."/>
            <person name="Izzatullayeva V."/>
            <person name="Mammadov A."/>
            <person name="Mammadov A."/>
            <person name="Sharifova S."/>
            <person name="Ojaghi J."/>
            <person name="Eynullazada K."/>
            <person name="Bayramov B."/>
            <person name="Abdulazimova A."/>
            <person name="Shahmuradov I."/>
        </authorList>
    </citation>
    <scope>NUCLEOTIDE SEQUENCE [LARGE SCALE GENOMIC DNA]</scope>
    <source>
        <strain evidence="12">AG2017</strain>
        <strain evidence="14">cv. AG2017</strain>
        <tissue evidence="12">Leaf</tissue>
    </source>
</reference>
<evidence type="ECO:0000256" key="1">
    <source>
        <dbReference type="ARBA" id="ARBA00004123"/>
    </source>
</evidence>
<dbReference type="Pfam" id="PF13912">
    <property type="entry name" value="zf-C2H2_6"/>
    <property type="match status" value="1"/>
</dbReference>
<keyword evidence="6" id="KW-0804">Transcription</keyword>
<evidence type="ECO:0000256" key="8">
    <source>
        <dbReference type="PROSITE-ProRule" id="PRU00042"/>
    </source>
</evidence>
<feature type="compositionally biased region" description="Polar residues" evidence="9">
    <location>
        <begin position="99"/>
        <end position="109"/>
    </location>
</feature>
<feature type="compositionally biased region" description="Basic and acidic residues" evidence="9">
    <location>
        <begin position="65"/>
        <end position="84"/>
    </location>
</feature>
<keyword evidence="4" id="KW-0862">Zinc</keyword>
<dbReference type="PANTHER" id="PTHR45801">
    <property type="entry name" value="OS07G0101800 PROTEIN"/>
    <property type="match status" value="1"/>
</dbReference>
<keyword evidence="14" id="KW-1185">Reference proteome</keyword>
<dbReference type="PROSITE" id="PS50157">
    <property type="entry name" value="ZINC_FINGER_C2H2_2"/>
    <property type="match status" value="1"/>
</dbReference>
<sequence>MDQANASSSTREKSDQIADSSLKTYSCTFCKKGFSNAQALGGHMNIHRKDRAKLIMQSLDDKSHEVVLDLKDVPDDDHHQHAEPGPDDDQEHPTDQESRLLTASLSSITGDHEKVRKSHHKMMLKEKKIDQVIHGRQRSFPSELDLELRLGHEPQPGSTVRDDGKIS</sequence>
<keyword evidence="5" id="KW-0805">Transcription regulation</keyword>
<dbReference type="PANTHER" id="PTHR45801:SF111">
    <property type="entry name" value="C2H2 AND C2HC ZINC FINGERS SUPERFAMILY PROTEIN"/>
    <property type="match status" value="1"/>
</dbReference>
<evidence type="ECO:0000256" key="3">
    <source>
        <dbReference type="ARBA" id="ARBA00022771"/>
    </source>
</evidence>
<evidence type="ECO:0000313" key="13">
    <source>
        <dbReference type="Proteomes" id="UP000197138"/>
    </source>
</evidence>
<evidence type="ECO:0000256" key="7">
    <source>
        <dbReference type="ARBA" id="ARBA00023242"/>
    </source>
</evidence>
<dbReference type="Proteomes" id="UP000197138">
    <property type="component" value="Unassembled WGS sequence"/>
</dbReference>
<keyword evidence="7" id="KW-0539">Nucleus</keyword>
<evidence type="ECO:0000259" key="10">
    <source>
        <dbReference type="PROSITE" id="PS50157"/>
    </source>
</evidence>
<evidence type="ECO:0000256" key="9">
    <source>
        <dbReference type="SAM" id="MobiDB-lite"/>
    </source>
</evidence>
<evidence type="ECO:0000256" key="2">
    <source>
        <dbReference type="ARBA" id="ARBA00022723"/>
    </source>
</evidence>
<dbReference type="InterPro" id="IPR052426">
    <property type="entry name" value="Plant_dev_regulator"/>
</dbReference>
<evidence type="ECO:0000313" key="12">
    <source>
        <dbReference type="EMBL" id="PKI43447.1"/>
    </source>
</evidence>
<feature type="region of interest" description="Disordered" evidence="9">
    <location>
        <begin position="65"/>
        <end position="167"/>
    </location>
</feature>
<dbReference type="InterPro" id="IPR036236">
    <property type="entry name" value="Znf_C2H2_sf"/>
</dbReference>
<dbReference type="STRING" id="22663.A0A218XA42"/>
<evidence type="ECO:0000256" key="5">
    <source>
        <dbReference type="ARBA" id="ARBA00023015"/>
    </source>
</evidence>
<protein>
    <recommendedName>
        <fullName evidence="10">C2H2-type domain-containing protein</fullName>
    </recommendedName>
</protein>
<dbReference type="GeneID" id="116192694"/>
<gene>
    <name evidence="11" type="ORF">CDL15_Pgr007832</name>
    <name evidence="12" type="ORF">CRG98_036204</name>
</gene>
<dbReference type="OrthoDB" id="780709at2759"/>
<organism evidence="11 13">
    <name type="scientific">Punica granatum</name>
    <name type="common">Pomegranate</name>
    <dbReference type="NCBI Taxonomy" id="22663"/>
    <lineage>
        <taxon>Eukaryota</taxon>
        <taxon>Viridiplantae</taxon>
        <taxon>Streptophyta</taxon>
        <taxon>Embryophyta</taxon>
        <taxon>Tracheophyta</taxon>
        <taxon>Spermatophyta</taxon>
        <taxon>Magnoliopsida</taxon>
        <taxon>eudicotyledons</taxon>
        <taxon>Gunneridae</taxon>
        <taxon>Pentapetalae</taxon>
        <taxon>rosids</taxon>
        <taxon>malvids</taxon>
        <taxon>Myrtales</taxon>
        <taxon>Lythraceae</taxon>
        <taxon>Punica</taxon>
    </lineage>
</organism>
<dbReference type="Gene3D" id="3.30.160.60">
    <property type="entry name" value="Classic Zinc Finger"/>
    <property type="match status" value="1"/>
</dbReference>
<evidence type="ECO:0000256" key="4">
    <source>
        <dbReference type="ARBA" id="ARBA00022833"/>
    </source>
</evidence>
<keyword evidence="2" id="KW-0479">Metal-binding</keyword>
<evidence type="ECO:0000313" key="11">
    <source>
        <dbReference type="EMBL" id="OWM81794.1"/>
    </source>
</evidence>
<dbReference type="SMART" id="SM00355">
    <property type="entry name" value="ZnF_C2H2"/>
    <property type="match status" value="1"/>
</dbReference>
<dbReference type="SUPFAM" id="SSF57667">
    <property type="entry name" value="beta-beta-alpha zinc fingers"/>
    <property type="match status" value="1"/>
</dbReference>
<dbReference type="GO" id="GO:0008270">
    <property type="term" value="F:zinc ion binding"/>
    <property type="evidence" value="ECO:0007669"/>
    <property type="project" value="UniProtKB-KW"/>
</dbReference>
<feature type="domain" description="C2H2-type" evidence="10">
    <location>
        <begin position="25"/>
        <end position="52"/>
    </location>
</feature>
<comment type="subcellular location">
    <subcellularLocation>
        <location evidence="1">Nucleus</location>
    </subcellularLocation>
</comment>
<evidence type="ECO:0000313" key="14">
    <source>
        <dbReference type="Proteomes" id="UP000233551"/>
    </source>
</evidence>